<evidence type="ECO:0000313" key="3">
    <source>
        <dbReference type="Proteomes" id="UP000316270"/>
    </source>
</evidence>
<dbReference type="Proteomes" id="UP000316270">
    <property type="component" value="Chromosome 12"/>
</dbReference>
<dbReference type="PANTHER" id="PTHR35605">
    <property type="entry name" value="ECP2 EFFECTOR PROTEIN DOMAIN-CONTAINING PROTEIN-RELATED"/>
    <property type="match status" value="1"/>
</dbReference>
<dbReference type="EMBL" id="CP042196">
    <property type="protein sequence ID" value="QDS75117.1"/>
    <property type="molecule type" value="Genomic_DNA"/>
</dbReference>
<gene>
    <name evidence="2" type="ORF">FKW77_007416</name>
</gene>
<name>A0A517LHL5_9PEZI</name>
<keyword evidence="3" id="KW-1185">Reference proteome</keyword>
<protein>
    <submittedName>
        <fullName evidence="2">Uncharacterized protein</fullName>
    </submittedName>
</protein>
<feature type="chain" id="PRO_5022217050" evidence="1">
    <location>
        <begin position="21"/>
        <end position="224"/>
    </location>
</feature>
<organism evidence="2 3">
    <name type="scientific">Venturia effusa</name>
    <dbReference type="NCBI Taxonomy" id="50376"/>
    <lineage>
        <taxon>Eukaryota</taxon>
        <taxon>Fungi</taxon>
        <taxon>Dikarya</taxon>
        <taxon>Ascomycota</taxon>
        <taxon>Pezizomycotina</taxon>
        <taxon>Dothideomycetes</taxon>
        <taxon>Pleosporomycetidae</taxon>
        <taxon>Venturiales</taxon>
        <taxon>Venturiaceae</taxon>
        <taxon>Venturia</taxon>
    </lineage>
</organism>
<keyword evidence="1" id="KW-0732">Signal</keyword>
<evidence type="ECO:0000313" key="2">
    <source>
        <dbReference type="EMBL" id="QDS75117.1"/>
    </source>
</evidence>
<reference evidence="2 3" key="1">
    <citation type="submission" date="2019-07" db="EMBL/GenBank/DDBJ databases">
        <title>Finished genome of Venturia effusa.</title>
        <authorList>
            <person name="Young C.A."/>
            <person name="Cox M.P."/>
            <person name="Ganley A.R.D."/>
            <person name="David W.J."/>
        </authorList>
    </citation>
    <scope>NUCLEOTIDE SEQUENCE [LARGE SCALE GENOMIC DNA]</scope>
    <source>
        <strain evidence="3">albino</strain>
    </source>
</reference>
<proteinExistence type="predicted"/>
<accession>A0A517LHL5</accession>
<dbReference type="STRING" id="50376.A0A517LHL5"/>
<sequence length="224" mass="24312">MRLSILNALLGSFFYTLALARIQAPRADYTTVEPSWSLEVTPGGPRMNVSGTIQEAIAKVVEVNPSWEEQFNFTTDPIANFTTGATSNDTTTVKPVRFNLEFLGSQDPRSGTPFYSEPICTAGAFGAARYDAIIEGIKYLNGINHQASIPPGPQKCSRVSCSWGSAILWCNDQAAGLSFDSFERIVQGAWLVLNSCANAWPAHKIAGQAFNPDGWNVLVRDADC</sequence>
<dbReference type="AlphaFoldDB" id="A0A517LHL5"/>
<dbReference type="PANTHER" id="PTHR35605:SF1">
    <property type="entry name" value="ECP2 EFFECTOR PROTEIN DOMAIN-CONTAINING PROTEIN-RELATED"/>
    <property type="match status" value="1"/>
</dbReference>
<feature type="signal peptide" evidence="1">
    <location>
        <begin position="1"/>
        <end position="20"/>
    </location>
</feature>
<dbReference type="OrthoDB" id="3552888at2759"/>
<evidence type="ECO:0000256" key="1">
    <source>
        <dbReference type="SAM" id="SignalP"/>
    </source>
</evidence>